<reference evidence="3 4" key="2">
    <citation type="submission" date="2007-06" db="EMBL/GenBank/DDBJ databases">
        <title>Draft genome sequence of Pseudoflavonifractor capillosus ATCC 29799.</title>
        <authorList>
            <person name="Sudarsanam P."/>
            <person name="Ley R."/>
            <person name="Guruge J."/>
            <person name="Turnbaugh P.J."/>
            <person name="Mahowald M."/>
            <person name="Liep D."/>
            <person name="Gordon J."/>
        </authorList>
    </citation>
    <scope>NUCLEOTIDE SEQUENCE [LARGE SCALE GENOMIC DNA]</scope>
    <source>
        <strain evidence="3 4">ATCC 29799</strain>
    </source>
</reference>
<feature type="domain" description="SLH" evidence="2">
    <location>
        <begin position="511"/>
        <end position="569"/>
    </location>
</feature>
<dbReference type="PROSITE" id="PS51272">
    <property type="entry name" value="SLH"/>
    <property type="match status" value="3"/>
</dbReference>
<dbReference type="RefSeq" id="WP_006571691.1">
    <property type="nucleotide sequence ID" value="NZ_AAXG02000007.1"/>
</dbReference>
<comment type="caution">
    <text evidence="3">The sequence shown here is derived from an EMBL/GenBank/DDBJ whole genome shotgun (WGS) entry which is preliminary data.</text>
</comment>
<dbReference type="Proteomes" id="UP000003639">
    <property type="component" value="Unassembled WGS sequence"/>
</dbReference>
<keyword evidence="4" id="KW-1185">Reference proteome</keyword>
<dbReference type="OrthoDB" id="467434at2"/>
<protein>
    <recommendedName>
        <fullName evidence="2">SLH domain-containing protein</fullName>
    </recommendedName>
</protein>
<dbReference type="STRING" id="411467.BACCAP_01143"/>
<dbReference type="Pfam" id="PF18998">
    <property type="entry name" value="Flg_new_2"/>
    <property type="match status" value="1"/>
</dbReference>
<evidence type="ECO:0000313" key="3">
    <source>
        <dbReference type="EMBL" id="EDN01202.1"/>
    </source>
</evidence>
<organism evidence="3 4">
    <name type="scientific">Pseudoflavonifractor capillosus ATCC 29799</name>
    <dbReference type="NCBI Taxonomy" id="411467"/>
    <lineage>
        <taxon>Bacteria</taxon>
        <taxon>Bacillati</taxon>
        <taxon>Bacillota</taxon>
        <taxon>Clostridia</taxon>
        <taxon>Eubacteriales</taxon>
        <taxon>Oscillospiraceae</taxon>
        <taxon>Pseudoflavonifractor</taxon>
    </lineage>
</organism>
<dbReference type="Pfam" id="PF00395">
    <property type="entry name" value="SLH"/>
    <property type="match status" value="3"/>
</dbReference>
<evidence type="ECO:0000256" key="1">
    <source>
        <dbReference type="ARBA" id="ARBA00022737"/>
    </source>
</evidence>
<feature type="domain" description="SLH" evidence="2">
    <location>
        <begin position="386"/>
        <end position="444"/>
    </location>
</feature>
<dbReference type="InterPro" id="IPR001119">
    <property type="entry name" value="SLH_dom"/>
</dbReference>
<dbReference type="AlphaFoldDB" id="A6NSG4"/>
<gene>
    <name evidence="3" type="ORF">BACCAP_01143</name>
</gene>
<evidence type="ECO:0000313" key="4">
    <source>
        <dbReference type="Proteomes" id="UP000003639"/>
    </source>
</evidence>
<keyword evidence="1" id="KW-0677">Repeat</keyword>
<dbReference type="InterPro" id="IPR051465">
    <property type="entry name" value="Cell_Envelope_Struct_Comp"/>
</dbReference>
<dbReference type="EMBL" id="AAXG02000007">
    <property type="protein sequence ID" value="EDN01202.1"/>
    <property type="molecule type" value="Genomic_DNA"/>
</dbReference>
<dbReference type="InterPro" id="IPR044060">
    <property type="entry name" value="Bacterial_rp_domain"/>
</dbReference>
<evidence type="ECO:0000259" key="2">
    <source>
        <dbReference type="PROSITE" id="PS51272"/>
    </source>
</evidence>
<accession>A6NSG4</accession>
<dbReference type="eggNOG" id="COG0737">
    <property type="taxonomic scope" value="Bacteria"/>
</dbReference>
<reference evidence="3 4" key="1">
    <citation type="submission" date="2007-04" db="EMBL/GenBank/DDBJ databases">
        <authorList>
            <person name="Fulton L."/>
            <person name="Clifton S."/>
            <person name="Fulton B."/>
            <person name="Xu J."/>
            <person name="Minx P."/>
            <person name="Pepin K.H."/>
            <person name="Johnson M."/>
            <person name="Thiruvilangam P."/>
            <person name="Bhonagiri V."/>
            <person name="Nash W.E."/>
            <person name="Mardis E.R."/>
            <person name="Wilson R.K."/>
        </authorList>
    </citation>
    <scope>NUCLEOTIDE SEQUENCE [LARGE SCALE GENOMIC DNA]</scope>
    <source>
        <strain evidence="3 4">ATCC 29799</strain>
    </source>
</reference>
<sequence>MLSVERTASGEVWESVVPQPVPGQTDPLPWNLVKGPYASNLHDQFGAYDQRFVVLEFDMEVEALPGKSGLLMAIQGEGGAEPSETESALTSFASVIVRTTPSGADAKIDLFSGTWVGGVTVPVGQPYTLKVVIDRVSQQYKAYVDCGNGLQDVYPSAWAKFRNSAVLTDISRIYLGGGDTDAENGKIVINALRAGQTDGAVNIPVYAMDTDGNPVAGLDYQGEGILYGTHTAGIGSATTVEAPAAPDGYRLVGESTVSIGSVRAGTVVVFRYAKSEEIPTAPTNSVTVNDTANGTVTVNDTANGTVTVNDTANGTVTVNKNYATMGSTVVITATPAEGYVLDSLKVADAKGAEVSVKMLEEGRYAFTMPGSKATVTAIFTATSSETGTGFTDVPSDAWYAEAVKYVTEQGLMNGTSETAFSPMLSMSRSMLVTVLYRLAGEPDAGECAFTDVASGTWYTDAVAWAAANGVVTGTTTTTFAPDAAITRESLAVILYRYAEMKEQAQGEKGDLTAFADGASVSDWAAEAMAWAVGEGILTGKSGNTLDPQGTATRAEVATILMRFCSMTEK</sequence>
<dbReference type="PANTHER" id="PTHR43308">
    <property type="entry name" value="OUTER MEMBRANE PROTEIN ALPHA-RELATED"/>
    <property type="match status" value="1"/>
</dbReference>
<proteinExistence type="predicted"/>
<name>A6NSG4_9FIRM</name>
<feature type="domain" description="SLH" evidence="2">
    <location>
        <begin position="445"/>
        <end position="508"/>
    </location>
</feature>